<feature type="domain" description="PPIase FKBP-type" evidence="8">
    <location>
        <begin position="106"/>
        <end position="193"/>
    </location>
</feature>
<keyword evidence="4 5" id="KW-0413">Isomerase</keyword>
<evidence type="ECO:0000313" key="10">
    <source>
        <dbReference type="Proteomes" id="UP000516117"/>
    </source>
</evidence>
<comment type="catalytic activity">
    <reaction evidence="1 5">
        <text>[protein]-peptidylproline (omega=180) = [protein]-peptidylproline (omega=0)</text>
        <dbReference type="Rhea" id="RHEA:16237"/>
        <dbReference type="Rhea" id="RHEA-COMP:10747"/>
        <dbReference type="Rhea" id="RHEA-COMP:10748"/>
        <dbReference type="ChEBI" id="CHEBI:83833"/>
        <dbReference type="ChEBI" id="CHEBI:83834"/>
        <dbReference type="EC" id="5.2.1.8"/>
    </reaction>
</comment>
<feature type="region of interest" description="Disordered" evidence="6">
    <location>
        <begin position="27"/>
        <end position="65"/>
    </location>
</feature>
<dbReference type="SUPFAM" id="SSF54534">
    <property type="entry name" value="FKBP-like"/>
    <property type="match status" value="2"/>
</dbReference>
<name>A0A7H0H944_9ACTN</name>
<keyword evidence="7" id="KW-0732">Signal</keyword>
<evidence type="ECO:0000256" key="5">
    <source>
        <dbReference type="PROSITE-ProRule" id="PRU00277"/>
    </source>
</evidence>
<dbReference type="KEGG" id="tdf:H9L22_07080"/>
<dbReference type="InterPro" id="IPR044609">
    <property type="entry name" value="FKBP2/11"/>
</dbReference>
<evidence type="ECO:0000256" key="7">
    <source>
        <dbReference type="SAM" id="SignalP"/>
    </source>
</evidence>
<evidence type="ECO:0000313" key="9">
    <source>
        <dbReference type="EMBL" id="QNP57060.1"/>
    </source>
</evidence>
<dbReference type="EC" id="5.2.1.8" evidence="2 5"/>
<evidence type="ECO:0000256" key="6">
    <source>
        <dbReference type="SAM" id="MobiDB-lite"/>
    </source>
</evidence>
<reference evidence="9 10" key="1">
    <citation type="submission" date="2020-08" db="EMBL/GenBank/DDBJ databases">
        <title>Genome sequence of Tessaracoccus defluvii JCM 17540T.</title>
        <authorList>
            <person name="Hyun D.-W."/>
            <person name="Bae J.-W."/>
        </authorList>
    </citation>
    <scope>NUCLEOTIDE SEQUENCE [LARGE SCALE GENOMIC DNA]</scope>
    <source>
        <strain evidence="9 10">JCM 17540</strain>
    </source>
</reference>
<keyword evidence="10" id="KW-1185">Reference proteome</keyword>
<evidence type="ECO:0000256" key="3">
    <source>
        <dbReference type="ARBA" id="ARBA00023110"/>
    </source>
</evidence>
<dbReference type="Proteomes" id="UP000516117">
    <property type="component" value="Chromosome"/>
</dbReference>
<dbReference type="Gene3D" id="3.10.50.40">
    <property type="match status" value="2"/>
</dbReference>
<dbReference type="GO" id="GO:0003755">
    <property type="term" value="F:peptidyl-prolyl cis-trans isomerase activity"/>
    <property type="evidence" value="ECO:0007669"/>
    <property type="project" value="UniProtKB-KW"/>
</dbReference>
<accession>A0A7H0H944</accession>
<dbReference type="Pfam" id="PF00254">
    <property type="entry name" value="FKBP_C"/>
    <property type="match status" value="2"/>
</dbReference>
<sequence>MMHTARNLRRLLLGATATALVALTACGSGSADPSGSPSAEPSTSASASPSASPTPTTTITPSADLSDVSVSDADVPVVKVPAPWGIATTQTEVLRESTGSQVLAEDSTVTVNYVGYNGTDGSVFDSSFERGEPSVFSLKSVVTGFGKGLTGQKVGSRVLIGMPSEDGYPQGSADGKIKPGDSLLFVVDIIAANFTEASGEAVEPVAGLPTVTMTDGKPELAIPAGATAPADLVVAPLIKGAGTAITAASTIEVKYRSWVFGDGQLFEDAWAAQAGSLAGLIDGWQEGLVGQTAGSRVMLVVPPAMAYPDGQPKSNPPLEAGQTLVYVIDILDVQG</sequence>
<dbReference type="PROSITE" id="PS51257">
    <property type="entry name" value="PROKAR_LIPOPROTEIN"/>
    <property type="match status" value="1"/>
</dbReference>
<feature type="domain" description="PPIase FKBP-type" evidence="8">
    <location>
        <begin position="248"/>
        <end position="334"/>
    </location>
</feature>
<proteinExistence type="predicted"/>
<evidence type="ECO:0000256" key="4">
    <source>
        <dbReference type="ARBA" id="ARBA00023235"/>
    </source>
</evidence>
<keyword evidence="3 5" id="KW-0697">Rotamase</keyword>
<dbReference type="InterPro" id="IPR046357">
    <property type="entry name" value="PPIase_dom_sf"/>
</dbReference>
<dbReference type="PANTHER" id="PTHR45779:SF7">
    <property type="entry name" value="PEPTIDYLPROLYL ISOMERASE"/>
    <property type="match status" value="1"/>
</dbReference>
<dbReference type="AlphaFoldDB" id="A0A7H0H944"/>
<feature type="chain" id="PRO_5038591719" description="peptidylprolyl isomerase" evidence="7">
    <location>
        <begin position="31"/>
        <end position="335"/>
    </location>
</feature>
<organism evidence="9 10">
    <name type="scientific">Tessaracoccus defluvii</name>
    <dbReference type="NCBI Taxonomy" id="1285901"/>
    <lineage>
        <taxon>Bacteria</taxon>
        <taxon>Bacillati</taxon>
        <taxon>Actinomycetota</taxon>
        <taxon>Actinomycetes</taxon>
        <taxon>Propionibacteriales</taxon>
        <taxon>Propionibacteriaceae</taxon>
        <taxon>Tessaracoccus</taxon>
    </lineage>
</organism>
<feature type="signal peptide" evidence="7">
    <location>
        <begin position="1"/>
        <end position="30"/>
    </location>
</feature>
<evidence type="ECO:0000259" key="8">
    <source>
        <dbReference type="PROSITE" id="PS50059"/>
    </source>
</evidence>
<evidence type="ECO:0000256" key="2">
    <source>
        <dbReference type="ARBA" id="ARBA00013194"/>
    </source>
</evidence>
<dbReference type="InterPro" id="IPR001179">
    <property type="entry name" value="PPIase_FKBP_dom"/>
</dbReference>
<protein>
    <recommendedName>
        <fullName evidence="2 5">peptidylprolyl isomerase</fullName>
        <ecNumber evidence="2 5">5.2.1.8</ecNumber>
    </recommendedName>
</protein>
<dbReference type="PROSITE" id="PS50059">
    <property type="entry name" value="FKBP_PPIASE"/>
    <property type="match status" value="2"/>
</dbReference>
<dbReference type="PANTHER" id="PTHR45779">
    <property type="entry name" value="PEPTIDYLPROLYL ISOMERASE"/>
    <property type="match status" value="1"/>
</dbReference>
<dbReference type="EMBL" id="CP060789">
    <property type="protein sequence ID" value="QNP57060.1"/>
    <property type="molecule type" value="Genomic_DNA"/>
</dbReference>
<gene>
    <name evidence="9" type="ORF">H9L22_07080</name>
</gene>
<evidence type="ECO:0000256" key="1">
    <source>
        <dbReference type="ARBA" id="ARBA00000971"/>
    </source>
</evidence>